<keyword evidence="3" id="KW-1185">Reference proteome</keyword>
<dbReference type="Proteomes" id="UP000502928">
    <property type="component" value="Chromosome"/>
</dbReference>
<proteinExistence type="predicted"/>
<feature type="transmembrane region" description="Helical" evidence="1">
    <location>
        <begin position="89"/>
        <end position="109"/>
    </location>
</feature>
<evidence type="ECO:0000313" key="3">
    <source>
        <dbReference type="Proteomes" id="UP000502928"/>
    </source>
</evidence>
<accession>A0A6G7IYJ4</accession>
<dbReference type="RefSeq" id="WP_166247295.1">
    <property type="nucleotide sequence ID" value="NZ_CP049616.1"/>
</dbReference>
<protein>
    <submittedName>
        <fullName evidence="2">Uncharacterized protein</fullName>
    </submittedName>
</protein>
<sequence>MIEDLKYIALIDKYLRGTLAPSEKDEVEELMHHNPDFAKEVRVYEKIYEGITKKEKAELKNRLRKYYKEYQENQETPTSDRPNGRYRRLFIYSGAIAACLIIGGAILLFNQYGPSTSNTEPTVVDVDTTSTMKTDSIFDLDEGKLVEENKLDNPDIDRVQDNDNLVNRENTDGLQKHDSVQNPNTESEVQLAIGGYKTLPSRAVRKYQSSRSLSYTFHDGVFKLYGRPLMGKLEALSLRILKNKESGYFLKYKNDYYDLEKTKRRLPLIKVDAKRNNKGVNTLFNRPIKSVPSQEEVTVNIVGVQNASTVLSELLVRFDNDNSGEQTYFFNKEERQLELIIQADLDLEKAMVYRVEEAGRYYYYLVQDSQIYALDEDAKDATPLVTVDITTNRLARLFITREPIKTVVYEER</sequence>
<keyword evidence="1" id="KW-1133">Transmembrane helix</keyword>
<dbReference type="KEGG" id="mut:GVT53_02655"/>
<keyword evidence="1" id="KW-0812">Transmembrane</keyword>
<gene>
    <name evidence="2" type="ORF">GVT53_02655</name>
</gene>
<dbReference type="AlphaFoldDB" id="A0A6G7IYJ4"/>
<keyword evidence="1" id="KW-0472">Membrane</keyword>
<evidence type="ECO:0000313" key="2">
    <source>
        <dbReference type="EMBL" id="QII43626.1"/>
    </source>
</evidence>
<organism evidence="2 3">
    <name type="scientific">Flagellimonas oceani</name>
    <dbReference type="NCBI Taxonomy" id="2698672"/>
    <lineage>
        <taxon>Bacteria</taxon>
        <taxon>Pseudomonadati</taxon>
        <taxon>Bacteroidota</taxon>
        <taxon>Flavobacteriia</taxon>
        <taxon>Flavobacteriales</taxon>
        <taxon>Flavobacteriaceae</taxon>
        <taxon>Flagellimonas</taxon>
    </lineage>
</organism>
<evidence type="ECO:0000256" key="1">
    <source>
        <dbReference type="SAM" id="Phobius"/>
    </source>
</evidence>
<reference evidence="2 3" key="1">
    <citation type="submission" date="2020-02" db="EMBL/GenBank/DDBJ databases">
        <title>Complete genome of Muricauda sp. 501str8.</title>
        <authorList>
            <person name="Dong B."/>
            <person name="Zhu S."/>
            <person name="Yang J."/>
            <person name="Chen J."/>
        </authorList>
    </citation>
    <scope>NUCLEOTIDE SEQUENCE [LARGE SCALE GENOMIC DNA]</scope>
    <source>
        <strain evidence="2 3">501str8</strain>
    </source>
</reference>
<dbReference type="EMBL" id="CP049616">
    <property type="protein sequence ID" value="QII43626.1"/>
    <property type="molecule type" value="Genomic_DNA"/>
</dbReference>
<name>A0A6G7IYJ4_9FLAO</name>